<evidence type="ECO:0000313" key="2">
    <source>
        <dbReference type="EMBL" id="RVW34618.1"/>
    </source>
</evidence>
<proteinExistence type="predicted"/>
<accession>A0A438DGP9</accession>
<comment type="caution">
    <text evidence="2">The sequence shown here is derived from an EMBL/GenBank/DDBJ whole genome shotgun (WGS) entry which is preliminary data.</text>
</comment>
<dbReference type="Pfam" id="PF03791">
    <property type="entry name" value="KNOX2"/>
    <property type="match status" value="1"/>
</dbReference>
<sequence>METNCGEKEKISPGFVGESAGAQENEEILRKRISGHPLFGLLIENHLNCLKVGLGEFGEVGITTEPDKAADSKPNINDIIQNPSDLDHFMEAYCMALSNLKEGIEEAQQESASFIKATYLQLGELTHTNHP</sequence>
<dbReference type="SMART" id="SM01256">
    <property type="entry name" value="KNOX2"/>
    <property type="match status" value="1"/>
</dbReference>
<dbReference type="GO" id="GO:0005634">
    <property type="term" value="C:nucleus"/>
    <property type="evidence" value="ECO:0007669"/>
    <property type="project" value="InterPro"/>
</dbReference>
<dbReference type="EMBL" id="QGNW01001635">
    <property type="protein sequence ID" value="RVW34618.1"/>
    <property type="molecule type" value="Genomic_DNA"/>
</dbReference>
<name>A0A438DGP9_VITVI</name>
<organism evidence="2 3">
    <name type="scientific">Vitis vinifera</name>
    <name type="common">Grape</name>
    <dbReference type="NCBI Taxonomy" id="29760"/>
    <lineage>
        <taxon>Eukaryota</taxon>
        <taxon>Viridiplantae</taxon>
        <taxon>Streptophyta</taxon>
        <taxon>Embryophyta</taxon>
        <taxon>Tracheophyta</taxon>
        <taxon>Spermatophyta</taxon>
        <taxon>Magnoliopsida</taxon>
        <taxon>eudicotyledons</taxon>
        <taxon>Gunneridae</taxon>
        <taxon>Pentapetalae</taxon>
        <taxon>rosids</taxon>
        <taxon>Vitales</taxon>
        <taxon>Vitaceae</taxon>
        <taxon>Viteae</taxon>
        <taxon>Vitis</taxon>
    </lineage>
</organism>
<dbReference type="InterPro" id="IPR005541">
    <property type="entry name" value="KNOX2"/>
</dbReference>
<dbReference type="AlphaFoldDB" id="A0A438DGP9"/>
<protein>
    <recommendedName>
        <fullName evidence="1">KNOX2 domain-containing protein</fullName>
    </recommendedName>
</protein>
<feature type="domain" description="KNOX2" evidence="1">
    <location>
        <begin position="75"/>
        <end position="127"/>
    </location>
</feature>
<dbReference type="PANTHER" id="PTHR48268:SF2">
    <property type="entry name" value="PROTEIN KNATM"/>
    <property type="match status" value="1"/>
</dbReference>
<gene>
    <name evidence="2" type="ORF">CK203_079369</name>
</gene>
<dbReference type="Proteomes" id="UP000288805">
    <property type="component" value="Unassembled WGS sequence"/>
</dbReference>
<evidence type="ECO:0000313" key="3">
    <source>
        <dbReference type="Proteomes" id="UP000288805"/>
    </source>
</evidence>
<dbReference type="InterPro" id="IPR053363">
    <property type="entry name" value="Leaf_patterning_domain"/>
</dbReference>
<reference evidence="2 3" key="1">
    <citation type="journal article" date="2018" name="PLoS Genet.">
        <title>Population sequencing reveals clonal diversity and ancestral inbreeding in the grapevine cultivar Chardonnay.</title>
        <authorList>
            <person name="Roach M.J."/>
            <person name="Johnson D.L."/>
            <person name="Bohlmann J."/>
            <person name="van Vuuren H.J."/>
            <person name="Jones S.J."/>
            <person name="Pretorius I.S."/>
            <person name="Schmidt S.A."/>
            <person name="Borneman A.R."/>
        </authorList>
    </citation>
    <scope>NUCLEOTIDE SEQUENCE [LARGE SCALE GENOMIC DNA]</scope>
    <source>
        <strain evidence="3">cv. Chardonnay</strain>
        <tissue evidence="2">Leaf</tissue>
    </source>
</reference>
<evidence type="ECO:0000259" key="1">
    <source>
        <dbReference type="SMART" id="SM01256"/>
    </source>
</evidence>
<dbReference type="PANTHER" id="PTHR48268">
    <property type="entry name" value="HOMEOBOX PROTEIN KNOTTED-1-LIKE 6 ISOFORM X1"/>
    <property type="match status" value="1"/>
</dbReference>
<dbReference type="GO" id="GO:0003677">
    <property type="term" value="F:DNA binding"/>
    <property type="evidence" value="ECO:0007669"/>
    <property type="project" value="InterPro"/>
</dbReference>